<proteinExistence type="predicted"/>
<dbReference type="Gene3D" id="1.10.8.270">
    <property type="entry name" value="putative rabgap domain of human tbc1 domain family member 14 like domains"/>
    <property type="match status" value="1"/>
</dbReference>
<dbReference type="FunFam" id="1.10.472.80:FF:000018">
    <property type="entry name" value="TBC1 domain family member 2B"/>
    <property type="match status" value="1"/>
</dbReference>
<dbReference type="Pfam" id="PF00566">
    <property type="entry name" value="RabGAP-TBC"/>
    <property type="match status" value="1"/>
</dbReference>
<feature type="compositionally biased region" description="Basic residues" evidence="1">
    <location>
        <begin position="159"/>
        <end position="168"/>
    </location>
</feature>
<dbReference type="KEGG" id="uma:UMAG_01469"/>
<feature type="compositionally biased region" description="Basic and acidic residues" evidence="1">
    <location>
        <begin position="188"/>
        <end position="199"/>
    </location>
</feature>
<dbReference type="InterPro" id="IPR035969">
    <property type="entry name" value="Rab-GAP_TBC_sf"/>
</dbReference>
<dbReference type="VEuPathDB" id="FungiDB:UMAG_01469"/>
<feature type="compositionally biased region" description="Low complexity" evidence="1">
    <location>
        <begin position="981"/>
        <end position="998"/>
    </location>
</feature>
<name>A0A0D1E2A6_MYCMD</name>
<evidence type="ECO:0000313" key="4">
    <source>
        <dbReference type="Proteomes" id="UP000000561"/>
    </source>
</evidence>
<accession>A0A0D1E2A6</accession>
<dbReference type="Proteomes" id="UP000000561">
    <property type="component" value="Chromosome 3"/>
</dbReference>
<feature type="compositionally biased region" description="Acidic residues" evidence="1">
    <location>
        <begin position="768"/>
        <end position="779"/>
    </location>
</feature>
<feature type="compositionally biased region" description="Low complexity" evidence="1">
    <location>
        <begin position="512"/>
        <end position="542"/>
    </location>
</feature>
<evidence type="ECO:0000256" key="1">
    <source>
        <dbReference type="SAM" id="MobiDB-lite"/>
    </source>
</evidence>
<dbReference type="InterPro" id="IPR050302">
    <property type="entry name" value="Rab_GAP_TBC_domain"/>
</dbReference>
<sequence>MTSPARGSSLAQAHPLFAGESPTKSPGPASLVNRPVWGQRKAPQVDYSAEPHVTLHRRSASRTNSYNDSAAPSSSSSSSANGVHRPAPIDDDVFYSRTVVSTADDTHTSTSYIPRTSRVSSYDLQFDDADETSLPDDSLFGGPVPSSPRLFGRELPAHRTGRSSHPRSSHALSAASPDQTPMPKHHVDRPSSRASRRDGASSPLEARRRRSPTPNGTNTHNRVHEMAREVEFPLDWLQQLHRLGDSDLDSALSGPLPHRPLTTQQPNESTPVKSSTFSSRRDTKASSYAIQLTKALSRALAEAHVELDKLRTATDQERCQHADAIEHLQQRSESREAALTSLCLENGIKSGQINRSLLRAPVLDAEVLKRKRIAEQQQTIAREKAGIEPPADRTDRALPDSLQEAMLDDLDGVVNTSIVARSPSLKPASIHSTTETSAPDRSPSIRSHKTAPSVDATQAKRQRGKSLSISIASLTDKDTDARSFKSSSTSVTDSISTSPSSHHRATTIKSTSQPPSSPQLLHTAKSPSAASTRARSTSSSTSIGGGLGDWASGLLPWSGGGASRKAAPSTAQSMVKATSPGRREMTQSAAAVSAPSTAADVADKRAASGSRSSKAASASTFARAFGRYTRSSPAPETPPPAAQPNVTRLPDTYQFDRSADPSHSLSATERSVIMGAPSPRPPSAAVELEPILPNEATPPTLIRRRTKARKSRSGVADLGISASSSNEVEHQVNKGEAPASSTASAASSDASDSPVSVKKKRAARLSTLDEEESSGDEFEVYGGKAPVPGFTNMTDQATLATATQATSTAADSSIVLRPVDESDPDSDLEEEFDVLTDRYGFIYNPTDADIRLLRQARKASAPAPATLTGIKVGIRARGGTDSQSEDDKNDPDLDTADSSEDEPDLPGTVPVAPQVDHADVQLNPIPRSTSPAPSTAATSAVEGSVSDDGAVADSASTKAKRAKRRSNLLIVPDSRPVQAEVLPVSAVSKPSPSPSRGSPSKRRCGARSNASSRSSSPVKAEGPAQVGLPSISNTVRRLLTQLKDMHDSQQVEQKQQWDAFLERRRARLQVSADANGAGNAISSSNGNAGTGAHGNVAKASMTSSTSKTKALLAGTLFGGGAPTDGSKVFGSAEKAPEEDWSSGMVGVNRMGDSKSGKEDWREFLSLCQSGIPLCYRARIWAECSGANDVAEPGRYQELLSDHQGETNDCLTQIDLDVHRTMPTNVYFGGDGQGVPKLRRLLVAFSWYNPSTGYCQGMNNLAATLLLTHATEEEAFWVLVCLIEKILPSEYYTSHLLVSQADQRVLIELVSEHMPALHAHMAQLGVDLPAITFAWFLSLYTDCLPVETLFRVWDVMFVEGMVILFRVAMAILKLYEKQLLATTSASSFYGLAHSLTSRLFCVDKLINLACTELKASIRYANILQKRERHVADLTVELGLAGVDQADDA</sequence>
<gene>
    <name evidence="3" type="ORF">UMAG_01469</name>
</gene>
<feature type="region of interest" description="Disordered" evidence="1">
    <location>
        <begin position="424"/>
        <end position="545"/>
    </location>
</feature>
<feature type="compositionally biased region" description="Polar residues" evidence="1">
    <location>
        <begin position="261"/>
        <end position="278"/>
    </location>
</feature>
<organism evidence="3 4">
    <name type="scientific">Mycosarcoma maydis</name>
    <name type="common">Corn smut fungus</name>
    <name type="synonym">Ustilago maydis</name>
    <dbReference type="NCBI Taxonomy" id="5270"/>
    <lineage>
        <taxon>Eukaryota</taxon>
        <taxon>Fungi</taxon>
        <taxon>Dikarya</taxon>
        <taxon>Basidiomycota</taxon>
        <taxon>Ustilaginomycotina</taxon>
        <taxon>Ustilaginomycetes</taxon>
        <taxon>Ustilaginales</taxon>
        <taxon>Ustilaginaceae</taxon>
        <taxon>Mycosarcoma</taxon>
    </lineage>
</organism>
<dbReference type="InParanoid" id="A0A0D1E2A6"/>
<feature type="compositionally biased region" description="Low complexity" evidence="1">
    <location>
        <begin position="737"/>
        <end position="756"/>
    </location>
</feature>
<feature type="domain" description="Rab-GAP TBC" evidence="2">
    <location>
        <begin position="1170"/>
        <end position="1359"/>
    </location>
</feature>
<feature type="compositionally biased region" description="Low complexity" evidence="1">
    <location>
        <begin position="607"/>
        <end position="627"/>
    </location>
</feature>
<feature type="compositionally biased region" description="Low complexity" evidence="1">
    <location>
        <begin position="588"/>
        <end position="600"/>
    </location>
</feature>
<reference evidence="3 4" key="1">
    <citation type="journal article" date="2006" name="Nature">
        <title>Insights from the genome of the biotrophic fungal plant pathogen Ustilago maydis.</title>
        <authorList>
            <person name="Kamper J."/>
            <person name="Kahmann R."/>
            <person name="Bolker M."/>
            <person name="Ma L.J."/>
            <person name="Brefort T."/>
            <person name="Saville B.J."/>
            <person name="Banuett F."/>
            <person name="Kronstad J.W."/>
            <person name="Gold S.E."/>
            <person name="Muller O."/>
            <person name="Perlin M.H."/>
            <person name="Wosten H.A."/>
            <person name="de Vries R."/>
            <person name="Ruiz-Herrera J."/>
            <person name="Reynaga-Pena C.G."/>
            <person name="Snetselaar K."/>
            <person name="McCann M."/>
            <person name="Perez-Martin J."/>
            <person name="Feldbrugge M."/>
            <person name="Basse C.W."/>
            <person name="Steinberg G."/>
            <person name="Ibeas J.I."/>
            <person name="Holloman W."/>
            <person name="Guzman P."/>
            <person name="Farman M."/>
            <person name="Stajich J.E."/>
            <person name="Sentandreu R."/>
            <person name="Gonzalez-Prieto J.M."/>
            <person name="Kennell J.C."/>
            <person name="Molina L."/>
            <person name="Schirawski J."/>
            <person name="Mendoza-Mendoza A."/>
            <person name="Greilinger D."/>
            <person name="Munch K."/>
            <person name="Rossel N."/>
            <person name="Scherer M."/>
            <person name="Vranes M."/>
            <person name="Ladendorf O."/>
            <person name="Vincon V."/>
            <person name="Fuchs U."/>
            <person name="Sandrock B."/>
            <person name="Meng S."/>
            <person name="Ho E.C."/>
            <person name="Cahill M.J."/>
            <person name="Boyce K.J."/>
            <person name="Klose J."/>
            <person name="Klosterman S.J."/>
            <person name="Deelstra H.J."/>
            <person name="Ortiz-Castellanos L."/>
            <person name="Li W."/>
            <person name="Sanchez-Alonso P."/>
            <person name="Schreier P.H."/>
            <person name="Hauser-Hahn I."/>
            <person name="Vaupel M."/>
            <person name="Koopmann E."/>
            <person name="Friedrich G."/>
            <person name="Voss H."/>
            <person name="Schluter T."/>
            <person name="Margolis J."/>
            <person name="Platt D."/>
            <person name="Swimmer C."/>
            <person name="Gnirke A."/>
            <person name="Chen F."/>
            <person name="Vysotskaia V."/>
            <person name="Mannhaupt G."/>
            <person name="Guldener U."/>
            <person name="Munsterkotter M."/>
            <person name="Haase D."/>
            <person name="Oesterheld M."/>
            <person name="Mewes H.W."/>
            <person name="Mauceli E.W."/>
            <person name="DeCaprio D."/>
            <person name="Wade C.M."/>
            <person name="Butler J."/>
            <person name="Young S."/>
            <person name="Jaffe D.B."/>
            <person name="Calvo S."/>
            <person name="Nusbaum C."/>
            <person name="Galagan J."/>
            <person name="Birren B.W."/>
        </authorList>
    </citation>
    <scope>NUCLEOTIDE SEQUENCE [LARGE SCALE GENOMIC DNA]</scope>
    <source>
        <strain evidence="4">DSM 14603 / FGSC 9021 / UM521</strain>
    </source>
</reference>
<feature type="compositionally biased region" description="Acidic residues" evidence="1">
    <location>
        <begin position="883"/>
        <end position="904"/>
    </location>
</feature>
<dbReference type="eggNOG" id="KOG2058">
    <property type="taxonomic scope" value="Eukaryota"/>
</dbReference>
<feature type="compositionally biased region" description="Low complexity" evidence="1">
    <location>
        <begin position="69"/>
        <end position="80"/>
    </location>
</feature>
<keyword evidence="4" id="KW-1185">Reference proteome</keyword>
<evidence type="ECO:0000313" key="3">
    <source>
        <dbReference type="EMBL" id="KIS70294.1"/>
    </source>
</evidence>
<evidence type="ECO:0000259" key="2">
    <source>
        <dbReference type="PROSITE" id="PS50086"/>
    </source>
</evidence>
<dbReference type="GO" id="GO:0005096">
    <property type="term" value="F:GTPase activator activity"/>
    <property type="evidence" value="ECO:0000318"/>
    <property type="project" value="GO_Central"/>
</dbReference>
<dbReference type="GeneID" id="23562479"/>
<feature type="compositionally biased region" description="Basic residues" evidence="1">
    <location>
        <begin position="702"/>
        <end position="712"/>
    </location>
</feature>
<dbReference type="PANTHER" id="PTHR47219:SF20">
    <property type="entry name" value="TBC1 DOMAIN FAMILY MEMBER 2B"/>
    <property type="match status" value="1"/>
</dbReference>
<feature type="compositionally biased region" description="Polar residues" evidence="1">
    <location>
        <begin position="1"/>
        <end position="11"/>
    </location>
</feature>
<feature type="compositionally biased region" description="Low complexity" evidence="1">
    <location>
        <begin position="928"/>
        <end position="940"/>
    </location>
</feature>
<dbReference type="SUPFAM" id="SSF47923">
    <property type="entry name" value="Ypt/Rab-GAP domain of gyp1p"/>
    <property type="match status" value="2"/>
</dbReference>
<protein>
    <recommendedName>
        <fullName evidence="2">Rab-GAP TBC domain-containing protein</fullName>
    </recommendedName>
</protein>
<dbReference type="Gene3D" id="1.10.472.80">
    <property type="entry name" value="Ypt/Rab-GAP domain of gyp1p, domain 3"/>
    <property type="match status" value="1"/>
</dbReference>
<feature type="region of interest" description="Disordered" evidence="1">
    <location>
        <begin position="128"/>
        <end position="222"/>
    </location>
</feature>
<dbReference type="OrthoDB" id="294251at2759"/>
<dbReference type="STRING" id="237631.A0A0D1E2A6"/>
<feature type="region of interest" description="Disordered" evidence="1">
    <location>
        <begin position="1"/>
        <end position="91"/>
    </location>
</feature>
<dbReference type="PANTHER" id="PTHR47219">
    <property type="entry name" value="RAB GTPASE-ACTIVATING PROTEIN 1-LIKE"/>
    <property type="match status" value="1"/>
</dbReference>
<feature type="compositionally biased region" description="Low complexity" evidence="1">
    <location>
        <begin position="484"/>
        <end position="500"/>
    </location>
</feature>
<dbReference type="SMART" id="SM00164">
    <property type="entry name" value="TBC"/>
    <property type="match status" value="1"/>
</dbReference>
<feature type="compositionally biased region" description="Low complexity" evidence="1">
    <location>
        <begin position="1006"/>
        <end position="1016"/>
    </location>
</feature>
<dbReference type="FunFam" id="1.10.8.270:FF:000026">
    <property type="entry name" value="TBC (Tre-2/Bub2/Cdc16) domain family"/>
    <property type="match status" value="1"/>
</dbReference>
<feature type="region of interest" description="Disordered" evidence="1">
    <location>
        <begin position="872"/>
        <end position="1029"/>
    </location>
</feature>
<dbReference type="PROSITE" id="PS50086">
    <property type="entry name" value="TBC_RABGAP"/>
    <property type="match status" value="1"/>
</dbReference>
<feature type="region of interest" description="Disordered" evidence="1">
    <location>
        <begin position="560"/>
        <end position="782"/>
    </location>
</feature>
<dbReference type="OMA" id="ARIWAEC"/>
<feature type="compositionally biased region" description="Polar residues" evidence="1">
    <location>
        <begin position="430"/>
        <end position="439"/>
    </location>
</feature>
<dbReference type="InterPro" id="IPR000195">
    <property type="entry name" value="Rab-GAP-TBC_dom"/>
</dbReference>
<feature type="region of interest" description="Disordered" evidence="1">
    <location>
        <begin position="248"/>
        <end position="283"/>
    </location>
</feature>
<dbReference type="EMBL" id="CM003142">
    <property type="protein sequence ID" value="KIS70294.1"/>
    <property type="molecule type" value="Genomic_DNA"/>
</dbReference>
<dbReference type="RefSeq" id="XP_011387531.1">
    <property type="nucleotide sequence ID" value="XM_011389229.1"/>
</dbReference>